<sequence length="303" mass="32739">METSHRSQHEKSEGAGTRKQETGMATLYKESTSKHNNFKKNKHDNTCTSYSKSILITAAKSSVYSGNRSVRSTTHSTRREIRLFTMSGITTKKKGHRQGGVTATAVSQSESNKKRGRRKSPTATAAPPPGASRQLLLSPPSLLSPACAVSVSSSLTSSSTPRRKVVPPTETGTGNDHESSPSKFLCLEQEELKVDLACALEVSAENLVETLTSLLTKLNDTAPTSTAVAPATATSPATVVEVSPPVARPVVYSDFTRPSSLCYFDVVVKKDTKLNSQESKLKQKNTSTRKQNFESRVSLKPPR</sequence>
<evidence type="ECO:0000256" key="1">
    <source>
        <dbReference type="SAM" id="MobiDB-lite"/>
    </source>
</evidence>
<feature type="compositionally biased region" description="Polar residues" evidence="1">
    <location>
        <begin position="276"/>
        <end position="290"/>
    </location>
</feature>
<keyword evidence="3" id="KW-1185">Reference proteome</keyword>
<accession>A0A1E7F8S9</accession>
<reference evidence="2 3" key="1">
    <citation type="submission" date="2016-09" db="EMBL/GenBank/DDBJ databases">
        <title>Extensive genetic diversity and differential bi-allelic expression allows diatom success in the polar Southern Ocean.</title>
        <authorList>
            <consortium name="DOE Joint Genome Institute"/>
            <person name="Mock T."/>
            <person name="Otillar R.P."/>
            <person name="Strauss J."/>
            <person name="Dupont C."/>
            <person name="Frickenhaus S."/>
            <person name="Maumus F."/>
            <person name="Mcmullan M."/>
            <person name="Sanges R."/>
            <person name="Schmutz J."/>
            <person name="Toseland A."/>
            <person name="Valas R."/>
            <person name="Veluchamy A."/>
            <person name="Ward B.J."/>
            <person name="Allen A."/>
            <person name="Barry K."/>
            <person name="Falciatore A."/>
            <person name="Ferrante M."/>
            <person name="Fortunato A.E."/>
            <person name="Gloeckner G."/>
            <person name="Gruber A."/>
            <person name="Hipkin R."/>
            <person name="Janech M."/>
            <person name="Kroth P."/>
            <person name="Leese F."/>
            <person name="Lindquist E."/>
            <person name="Lyon B.R."/>
            <person name="Martin J."/>
            <person name="Mayer C."/>
            <person name="Parker M."/>
            <person name="Quesneville H."/>
            <person name="Raymond J."/>
            <person name="Uhlig C."/>
            <person name="Valentin K.U."/>
            <person name="Worden A.Z."/>
            <person name="Armbrust E.V."/>
            <person name="Bowler C."/>
            <person name="Green B."/>
            <person name="Moulton V."/>
            <person name="Van Oosterhout C."/>
            <person name="Grigoriev I."/>
        </authorList>
    </citation>
    <scope>NUCLEOTIDE SEQUENCE [LARGE SCALE GENOMIC DNA]</scope>
    <source>
        <strain evidence="2 3">CCMP1102</strain>
    </source>
</reference>
<name>A0A1E7F8S9_9STRA</name>
<feature type="region of interest" description="Disordered" evidence="1">
    <location>
        <begin position="1"/>
        <end position="46"/>
    </location>
</feature>
<organism evidence="2 3">
    <name type="scientific">Fragilariopsis cylindrus CCMP1102</name>
    <dbReference type="NCBI Taxonomy" id="635003"/>
    <lineage>
        <taxon>Eukaryota</taxon>
        <taxon>Sar</taxon>
        <taxon>Stramenopiles</taxon>
        <taxon>Ochrophyta</taxon>
        <taxon>Bacillariophyta</taxon>
        <taxon>Bacillariophyceae</taxon>
        <taxon>Bacillariophycidae</taxon>
        <taxon>Bacillariales</taxon>
        <taxon>Bacillariaceae</taxon>
        <taxon>Fragilariopsis</taxon>
    </lineage>
</organism>
<protein>
    <submittedName>
        <fullName evidence="2">Uncharacterized protein</fullName>
    </submittedName>
</protein>
<proteinExistence type="predicted"/>
<dbReference type="InParanoid" id="A0A1E7F8S9"/>
<dbReference type="AlphaFoldDB" id="A0A1E7F8S9"/>
<feature type="region of interest" description="Disordered" evidence="1">
    <location>
        <begin position="153"/>
        <end position="181"/>
    </location>
</feature>
<evidence type="ECO:0000313" key="3">
    <source>
        <dbReference type="Proteomes" id="UP000095751"/>
    </source>
</evidence>
<dbReference type="KEGG" id="fcy:FRACYDRAFT_241080"/>
<dbReference type="Proteomes" id="UP000095751">
    <property type="component" value="Unassembled WGS sequence"/>
</dbReference>
<gene>
    <name evidence="2" type="ORF">FRACYDRAFT_241080</name>
</gene>
<feature type="region of interest" description="Disordered" evidence="1">
    <location>
        <begin position="87"/>
        <end position="138"/>
    </location>
</feature>
<feature type="region of interest" description="Disordered" evidence="1">
    <location>
        <begin position="276"/>
        <end position="303"/>
    </location>
</feature>
<feature type="compositionally biased region" description="Basic and acidic residues" evidence="1">
    <location>
        <begin position="1"/>
        <end position="21"/>
    </location>
</feature>
<evidence type="ECO:0000313" key="2">
    <source>
        <dbReference type="EMBL" id="OEU14534.1"/>
    </source>
</evidence>
<dbReference type="EMBL" id="KV784360">
    <property type="protein sequence ID" value="OEU14534.1"/>
    <property type="molecule type" value="Genomic_DNA"/>
</dbReference>